<feature type="compositionally biased region" description="Low complexity" evidence="1">
    <location>
        <begin position="497"/>
        <end position="509"/>
    </location>
</feature>
<accession>A0A8I2Z0W9</accession>
<dbReference type="AlphaFoldDB" id="A0A8I2Z0W9"/>
<feature type="region of interest" description="Disordered" evidence="1">
    <location>
        <begin position="822"/>
        <end position="843"/>
    </location>
</feature>
<organism evidence="2 3">
    <name type="scientific">Boletus reticuloceps</name>
    <dbReference type="NCBI Taxonomy" id="495285"/>
    <lineage>
        <taxon>Eukaryota</taxon>
        <taxon>Fungi</taxon>
        <taxon>Dikarya</taxon>
        <taxon>Basidiomycota</taxon>
        <taxon>Agaricomycotina</taxon>
        <taxon>Agaricomycetes</taxon>
        <taxon>Agaricomycetidae</taxon>
        <taxon>Boletales</taxon>
        <taxon>Boletineae</taxon>
        <taxon>Boletaceae</taxon>
        <taxon>Boletoideae</taxon>
        <taxon>Boletus</taxon>
    </lineage>
</organism>
<evidence type="ECO:0000313" key="3">
    <source>
        <dbReference type="Proteomes" id="UP000683000"/>
    </source>
</evidence>
<feature type="region of interest" description="Disordered" evidence="1">
    <location>
        <begin position="177"/>
        <end position="220"/>
    </location>
</feature>
<sequence>MLIRLLPPTPHPTILYGLTFPHVLSLQDLGPGATMPAAWLSQLQILTSALLLEPPSSIHMLDRGVGLVARVDEVTMDVPRKEFVLRFVDGRVINIPMNSDCVRMLLGVVVDVKGCSESESQRGSMEGSVCPGSTAGSAEDLPSGGSPAKSTKPGKHKRQRSLLFSLISSLVPKSLSSSLSRPPSSAPPPAPLPPLPVSSRVSSPVSPQQSTLVPEHPDHLRRRARATLADVWRRHVISAVAPQHLPAAGYVEWILIVMASKVRAEIESLEAANSHAPGVSSARAGGNWHRRTHKQWRCRAPSPFPAMLNSEDIDRVVYPRREQADEWGVRFVHHSNSIDEVDVFAVEYSGHNDSLLGEHFTVGDDWDDTERLTFELTRLGHHSVPGFEDRSSGLDYLHPGDFRLDYSDDDGSGLADTAFDVSRCPLTPTDVNDDEQSDDSQISLRTPEDGEDLPLALPARIPQGTTRDDTCSASRPPSVSRVGSSRPRSRNASAQYSNAPSPSAQALPSSIAHHSDYRNSQADEFIASHLELLDRICAALELVRSRACQEGWRIVRAASFGTSNEWMDAETERSLEIKAKRRAWSSGIKISAPYSTPRAALRVWDGSSLTSRPPMRPPGLASSKGISQVHGPIVPTGLSLGIPVRSSPLALYSWAADDGRGPTRSKYGILNSGHCMETIKGKRTSRVTFADNITKLFPVCEDDGEDLFEPVQANAVGFPQVVPVSVTAEEPGCSLIEGPAGREDDPFYFCPSRPRTRTQSMHMISPAPSASSSPVIPIFLPSTPPPSYQAVVCGDVSAARNNEEGPLDASALLLQPLSSLSISSPQPASSEPPPVSNSPLVPRPRAVSLPTPIFYPNMHKARRTSFHHKDEHCEDLSQAYASPPPEGPLVVSATPAPHEQYPRYAHVYSPISASKRSMNATILERTGKEVVFEQAGSEFTVGIEVALGRAEEGRVVW</sequence>
<feature type="region of interest" description="Disordered" evidence="1">
    <location>
        <begin position="607"/>
        <end position="626"/>
    </location>
</feature>
<dbReference type="Proteomes" id="UP000683000">
    <property type="component" value="Unassembled WGS sequence"/>
</dbReference>
<evidence type="ECO:0000313" key="2">
    <source>
        <dbReference type="EMBL" id="KAG6380287.1"/>
    </source>
</evidence>
<dbReference type="OrthoDB" id="3224257at2759"/>
<gene>
    <name evidence="2" type="ORF">JVT61DRAFT_8395</name>
</gene>
<keyword evidence="3" id="KW-1185">Reference proteome</keyword>
<reference evidence="2" key="1">
    <citation type="submission" date="2021-03" db="EMBL/GenBank/DDBJ databases">
        <title>Evolutionary innovations through gain and loss of genes in the ectomycorrhizal Boletales.</title>
        <authorList>
            <person name="Wu G."/>
            <person name="Miyauchi S."/>
            <person name="Morin E."/>
            <person name="Yang Z.-L."/>
            <person name="Xu J."/>
            <person name="Martin F.M."/>
        </authorList>
    </citation>
    <scope>NUCLEOTIDE SEQUENCE</scope>
    <source>
        <strain evidence="2">BR01</strain>
    </source>
</reference>
<evidence type="ECO:0000256" key="1">
    <source>
        <dbReference type="SAM" id="MobiDB-lite"/>
    </source>
</evidence>
<feature type="compositionally biased region" description="Low complexity" evidence="1">
    <location>
        <begin position="197"/>
        <end position="214"/>
    </location>
</feature>
<feature type="region of interest" description="Disordered" evidence="1">
    <location>
        <begin position="117"/>
        <end position="158"/>
    </location>
</feature>
<dbReference type="EMBL" id="JAGFBS010000003">
    <property type="protein sequence ID" value="KAG6380287.1"/>
    <property type="molecule type" value="Genomic_DNA"/>
</dbReference>
<feature type="region of interest" description="Disordered" evidence="1">
    <location>
        <begin position="418"/>
        <end position="509"/>
    </location>
</feature>
<protein>
    <submittedName>
        <fullName evidence="2">Uncharacterized protein</fullName>
    </submittedName>
</protein>
<feature type="compositionally biased region" description="Low complexity" evidence="1">
    <location>
        <begin position="472"/>
        <end position="486"/>
    </location>
</feature>
<feature type="compositionally biased region" description="Pro residues" evidence="1">
    <location>
        <begin position="184"/>
        <end position="196"/>
    </location>
</feature>
<comment type="caution">
    <text evidence="2">The sequence shown here is derived from an EMBL/GenBank/DDBJ whole genome shotgun (WGS) entry which is preliminary data.</text>
</comment>
<proteinExistence type="predicted"/>
<name>A0A8I2Z0W9_9AGAM</name>